<dbReference type="EMBL" id="CP131062">
    <property type="protein sequence ID" value="WNY28543.1"/>
    <property type="molecule type" value="Genomic_DNA"/>
</dbReference>
<dbReference type="InterPro" id="IPR038600">
    <property type="entry name" value="Csn2_sf"/>
</dbReference>
<organism evidence="1 2">
    <name type="scientific">Methanimicrococcus stummii</name>
    <dbReference type="NCBI Taxonomy" id="3028294"/>
    <lineage>
        <taxon>Archaea</taxon>
        <taxon>Methanobacteriati</taxon>
        <taxon>Methanobacteriota</taxon>
        <taxon>Stenosarchaea group</taxon>
        <taxon>Methanomicrobia</taxon>
        <taxon>Methanosarcinales</taxon>
        <taxon>Methanosarcinaceae</taxon>
        <taxon>Methanimicrococcus</taxon>
    </lineage>
</organism>
<reference evidence="1 2" key="1">
    <citation type="submission" date="2023-07" db="EMBL/GenBank/DDBJ databases">
        <title>Closed genome sequence of Methanimicrococcus sp. Es2.</title>
        <authorList>
            <person name="Protasov E."/>
            <person name="Platt K."/>
            <person name="Reeh H."/>
            <person name="Poehlein A."/>
            <person name="Daniel R."/>
            <person name="Brune A."/>
        </authorList>
    </citation>
    <scope>NUCLEOTIDE SEQUENCE [LARGE SCALE GENOMIC DNA]</scope>
    <source>
        <strain evidence="1 2">Es2</strain>
    </source>
</reference>
<evidence type="ECO:0000313" key="1">
    <source>
        <dbReference type="EMBL" id="WNY28543.1"/>
    </source>
</evidence>
<keyword evidence="2" id="KW-1185">Reference proteome</keyword>
<proteinExistence type="predicted"/>
<dbReference type="GeneID" id="85197195"/>
<dbReference type="Proteomes" id="UP001302662">
    <property type="component" value="Chromosome"/>
</dbReference>
<evidence type="ECO:0008006" key="3">
    <source>
        <dbReference type="Google" id="ProtNLM"/>
    </source>
</evidence>
<dbReference type="InterPro" id="IPR010146">
    <property type="entry name" value="CRISPR-assoc_prot_Csn2-typ"/>
</dbReference>
<gene>
    <name evidence="1" type="ORF">MmiEs2_07360</name>
</gene>
<dbReference type="AlphaFoldDB" id="A0AA96V946"/>
<dbReference type="Pfam" id="PF09711">
    <property type="entry name" value="Cas_Csn2"/>
    <property type="match status" value="1"/>
</dbReference>
<accession>A0AA96V946</accession>
<dbReference type="RefSeq" id="WP_316560085.1">
    <property type="nucleotide sequence ID" value="NZ_CP131062.1"/>
</dbReference>
<dbReference type="NCBIfam" id="TIGR01866">
    <property type="entry name" value="cas_Csn2"/>
    <property type="match status" value="1"/>
</dbReference>
<dbReference type="Gene3D" id="3.40.50.11940">
    <property type="match status" value="2"/>
</dbReference>
<sequence>MLLSYYEFDEPISFQDGVINILVIENPAYMTKIIKELLPSSDEISRFELYENDAAFSISDYVDVIVNPFSINLNERDILNKLYAAMKKDALDEELFLSTNSFLSEIETNIHKIIERQQSLLELDTPDLIGLFKVLNVRFSVSGSLVENICDYMDICSEYRKTKLFIFTNLKSFLTELEIIQLYTHINYHKRNVLFIENQQRSMLEFEITRIIDENLCEIPILGHNDNDIY</sequence>
<name>A0AA96V946_9EURY</name>
<evidence type="ECO:0000313" key="2">
    <source>
        <dbReference type="Proteomes" id="UP001302662"/>
    </source>
</evidence>
<dbReference type="KEGG" id="mees:MmiEs2_07360"/>
<protein>
    <recommendedName>
        <fullName evidence="3">Type II-A CRISPR-associated protein Csn2</fullName>
    </recommendedName>
</protein>